<dbReference type="GO" id="GO:0016592">
    <property type="term" value="C:mediator complex"/>
    <property type="evidence" value="ECO:0007669"/>
    <property type="project" value="InterPro"/>
</dbReference>
<evidence type="ECO:0000256" key="5">
    <source>
        <dbReference type="ARBA" id="ARBA00023163"/>
    </source>
</evidence>
<keyword evidence="10" id="KW-1185">Reference proteome</keyword>
<dbReference type="EMBL" id="JAEUBG010004605">
    <property type="protein sequence ID" value="KAH3681078.1"/>
    <property type="molecule type" value="Genomic_DNA"/>
</dbReference>
<gene>
    <name evidence="9" type="ORF">WICPIJ_007963</name>
</gene>
<evidence type="ECO:0000259" key="8">
    <source>
        <dbReference type="Pfam" id="PF10744"/>
    </source>
</evidence>
<evidence type="ECO:0000256" key="3">
    <source>
        <dbReference type="ARBA" id="ARBA00023015"/>
    </source>
</evidence>
<comment type="function">
    <text evidence="7">Component of the Mediator complex, a coactivator involved in the regulated transcription of nearly all RNA polymerase II-dependent genes. Mediator functions as a bridge to convey information from gene-specific regulatory proteins to the basal RNA polymerase II transcription machinery. Mediator is recruited to promoters by direct interactions with regulatory proteins and serves as a scaffold for the assembly of a functional preinitiation complex with RNA polymerase II and the general transcription factors.</text>
</comment>
<keyword evidence="4 7" id="KW-0010">Activator</keyword>
<dbReference type="InterPro" id="IPR019680">
    <property type="entry name" value="Mediator_Med1"/>
</dbReference>
<name>A0A9P8TIR6_WICPI</name>
<comment type="similarity">
    <text evidence="2 7">Belongs to the Mediator complex subunit 1 family.</text>
</comment>
<comment type="caution">
    <text evidence="9">The sequence shown here is derived from an EMBL/GenBank/DDBJ whole genome shotgun (WGS) entry which is preliminary data.</text>
</comment>
<evidence type="ECO:0000313" key="9">
    <source>
        <dbReference type="EMBL" id="KAH3681078.1"/>
    </source>
</evidence>
<keyword evidence="3 7" id="KW-0805">Transcription regulation</keyword>
<evidence type="ECO:0000313" key="10">
    <source>
        <dbReference type="Proteomes" id="UP000774326"/>
    </source>
</evidence>
<comment type="subcellular location">
    <subcellularLocation>
        <location evidence="1 7">Nucleus</location>
    </subcellularLocation>
</comment>
<dbReference type="GO" id="GO:0003712">
    <property type="term" value="F:transcription coregulator activity"/>
    <property type="evidence" value="ECO:0007669"/>
    <property type="project" value="InterPro"/>
</dbReference>
<dbReference type="GO" id="GO:0045944">
    <property type="term" value="P:positive regulation of transcription by RNA polymerase II"/>
    <property type="evidence" value="ECO:0007669"/>
    <property type="project" value="UniProtKB-ARBA"/>
</dbReference>
<evidence type="ECO:0000256" key="4">
    <source>
        <dbReference type="ARBA" id="ARBA00023159"/>
    </source>
</evidence>
<dbReference type="Proteomes" id="UP000774326">
    <property type="component" value="Unassembled WGS sequence"/>
</dbReference>
<organism evidence="9 10">
    <name type="scientific">Wickerhamomyces pijperi</name>
    <name type="common">Yeast</name>
    <name type="synonym">Pichia pijperi</name>
    <dbReference type="NCBI Taxonomy" id="599730"/>
    <lineage>
        <taxon>Eukaryota</taxon>
        <taxon>Fungi</taxon>
        <taxon>Dikarya</taxon>
        <taxon>Ascomycota</taxon>
        <taxon>Saccharomycotina</taxon>
        <taxon>Saccharomycetes</taxon>
        <taxon>Phaffomycetales</taxon>
        <taxon>Wickerhamomycetaceae</taxon>
        <taxon>Wickerhamomyces</taxon>
    </lineage>
</organism>
<evidence type="ECO:0000256" key="1">
    <source>
        <dbReference type="ARBA" id="ARBA00004123"/>
    </source>
</evidence>
<sequence length="443" mass="50147">MSDSFHNSVNQIIHLLKRSPGSITIANIQRLANIYKLESFPEVINAATNLKRLSIAGKILVMDIDYYDAHDEAGAKQGRITIEDVKLILANDNNEFGCVNSVTGDNILINCLTKYSNLSKFDNVLTQLSTLDNYTQDSMDLFGEYVKIYQVLKEKNQGDVILNYDDELCILVLGKFKISLIHDEETTFNGATEIALHIQTINTVNVIDKDLLVPVDELHSNFFNLHINEIEGLLQGDRNRTHTSELQMVKLFTTNETYRSKKRSEITLQGFELFPRGVAKLPTFNSSDLTRTYALLYKICKFNLIVKVIKDTIDQFESVDKFEELENEDLIFEQFLSAPTTTTTKDQSMTKPNNEDIEMTINEEDSANNSLFNDLNDVNSNTTTPSSEPKFISVTLCQNIVEIKSDISSLNQKFDIGNENESIEEFTGNVMVLREIIVSEGIL</sequence>
<keyword evidence="6 7" id="KW-0539">Nucleus</keyword>
<proteinExistence type="inferred from homology"/>
<evidence type="ECO:0000256" key="7">
    <source>
        <dbReference type="RuleBase" id="RU364059"/>
    </source>
</evidence>
<evidence type="ECO:0000256" key="6">
    <source>
        <dbReference type="ARBA" id="ARBA00023242"/>
    </source>
</evidence>
<dbReference type="Pfam" id="PF10744">
    <property type="entry name" value="Med1"/>
    <property type="match status" value="1"/>
</dbReference>
<dbReference type="AlphaFoldDB" id="A0A9P8TIR6"/>
<dbReference type="OrthoDB" id="5310959at2759"/>
<feature type="domain" description="Mediator complex subunit Med1" evidence="8">
    <location>
        <begin position="11"/>
        <end position="154"/>
    </location>
</feature>
<protein>
    <recommendedName>
        <fullName evidence="7">Mediator of RNA polymerase II transcription subunit 1</fullName>
    </recommendedName>
    <alternativeName>
        <fullName evidence="7">Mediator complex subunit 1</fullName>
    </alternativeName>
</protein>
<keyword evidence="5 7" id="KW-0804">Transcription</keyword>
<reference evidence="9" key="1">
    <citation type="journal article" date="2021" name="Open Biol.">
        <title>Shared evolutionary footprints suggest mitochondrial oxidative damage underlies multiple complex I losses in fungi.</title>
        <authorList>
            <person name="Schikora-Tamarit M.A."/>
            <person name="Marcet-Houben M."/>
            <person name="Nosek J."/>
            <person name="Gabaldon T."/>
        </authorList>
    </citation>
    <scope>NUCLEOTIDE SEQUENCE</scope>
    <source>
        <strain evidence="9">CBS2887</strain>
    </source>
</reference>
<accession>A0A9P8TIR6</accession>
<reference evidence="9" key="2">
    <citation type="submission" date="2021-01" db="EMBL/GenBank/DDBJ databases">
        <authorList>
            <person name="Schikora-Tamarit M.A."/>
        </authorList>
    </citation>
    <scope>NUCLEOTIDE SEQUENCE</scope>
    <source>
        <strain evidence="9">CBS2887</strain>
    </source>
</reference>
<evidence type="ECO:0000256" key="2">
    <source>
        <dbReference type="ARBA" id="ARBA00006210"/>
    </source>
</evidence>